<evidence type="ECO:0000256" key="3">
    <source>
        <dbReference type="ARBA" id="ARBA00023228"/>
    </source>
</evidence>
<evidence type="ECO:0000256" key="1">
    <source>
        <dbReference type="ARBA" id="ARBA00004371"/>
    </source>
</evidence>
<dbReference type="GO" id="GO:0005085">
    <property type="term" value="F:guanyl-nucleotide exchange factor activity"/>
    <property type="evidence" value="ECO:0007669"/>
    <property type="project" value="TreeGrafter"/>
</dbReference>
<accession>A0A5B7DMB8</accession>
<reference evidence="5 6" key="1">
    <citation type="submission" date="2019-05" db="EMBL/GenBank/DDBJ databases">
        <title>Another draft genome of Portunus trituberculatus and its Hox gene families provides insights of decapod evolution.</title>
        <authorList>
            <person name="Jeong J.-H."/>
            <person name="Song I."/>
            <person name="Kim S."/>
            <person name="Choi T."/>
            <person name="Kim D."/>
            <person name="Ryu S."/>
            <person name="Kim W."/>
        </authorList>
    </citation>
    <scope>NUCLEOTIDE SEQUENCE [LARGE SCALE GENOMIC DNA]</scope>
    <source>
        <tissue evidence="5">Muscle</tissue>
    </source>
</reference>
<name>A0A5B7DMB8_PORTR</name>
<gene>
    <name evidence="5" type="primary">lamtor4</name>
    <name evidence="5" type="ORF">E2C01_015753</name>
</gene>
<dbReference type="PANTHER" id="PTHR33967">
    <property type="entry name" value="RAGULATOR COMPLEX PROTEIN LAMTOR4"/>
    <property type="match status" value="1"/>
</dbReference>
<comment type="subcellular location">
    <subcellularLocation>
        <location evidence="1">Lysosome</location>
    </subcellularLocation>
</comment>
<evidence type="ECO:0000256" key="2">
    <source>
        <dbReference type="ARBA" id="ARBA00010627"/>
    </source>
</evidence>
<dbReference type="EMBL" id="VSRR010001119">
    <property type="protein sequence ID" value="MPC22732.1"/>
    <property type="molecule type" value="Genomic_DNA"/>
</dbReference>
<dbReference type="GO" id="GO:0005764">
    <property type="term" value="C:lysosome"/>
    <property type="evidence" value="ECO:0007669"/>
    <property type="project" value="UniProtKB-SubCell"/>
</dbReference>
<protein>
    <recommendedName>
        <fullName evidence="4">Late endosomal/lysosomal adaptor and MAPK and MTOR activator 4</fullName>
    </recommendedName>
</protein>
<dbReference type="GO" id="GO:0032008">
    <property type="term" value="P:positive regulation of TOR signaling"/>
    <property type="evidence" value="ECO:0007669"/>
    <property type="project" value="InterPro"/>
</dbReference>
<dbReference type="OrthoDB" id="275011at2759"/>
<dbReference type="GO" id="GO:0071230">
    <property type="term" value="P:cellular response to amino acid stimulus"/>
    <property type="evidence" value="ECO:0007669"/>
    <property type="project" value="InterPro"/>
</dbReference>
<keyword evidence="6" id="KW-1185">Reference proteome</keyword>
<evidence type="ECO:0000313" key="5">
    <source>
        <dbReference type="EMBL" id="MPC22732.1"/>
    </source>
</evidence>
<dbReference type="Proteomes" id="UP000324222">
    <property type="component" value="Unassembled WGS sequence"/>
</dbReference>
<evidence type="ECO:0000256" key="4">
    <source>
        <dbReference type="ARBA" id="ARBA00032690"/>
    </source>
</evidence>
<dbReference type="InterPro" id="IPR034601">
    <property type="entry name" value="LAMTOR4"/>
</dbReference>
<proteinExistence type="inferred from homology"/>
<comment type="caution">
    <text evidence="5">The sequence shown here is derived from an EMBL/GenBank/DDBJ whole genome shotgun (WGS) entry which is preliminary data.</text>
</comment>
<sequence length="232" mass="25844">MEESDTDSTKDDSMHGIGRVPDEVGHLILSEDGAVIASGGELENAEQMANTVLCMLTRINKGQLWPGDSGDAFKKISITYTDHSYVICLSNKNIHIVKRRFVPHEPIKVSPGIKPRFLSQKMDAKEPLKKIPSTDAKAMILSAYEAVSWEIHFNAQSAFFFTQGMVSMALNSLFCSSGSLMSTSSVIQKDARAFLYMLKISWYWMGKITKRRGFSFSSGSDLERSTCRVHIC</sequence>
<comment type="similarity">
    <text evidence="2">Belongs to the LAMTOR4 family.</text>
</comment>
<keyword evidence="3" id="KW-0458">Lysosome</keyword>
<organism evidence="5 6">
    <name type="scientific">Portunus trituberculatus</name>
    <name type="common">Swimming crab</name>
    <name type="synonym">Neptunus trituberculatus</name>
    <dbReference type="NCBI Taxonomy" id="210409"/>
    <lineage>
        <taxon>Eukaryota</taxon>
        <taxon>Metazoa</taxon>
        <taxon>Ecdysozoa</taxon>
        <taxon>Arthropoda</taxon>
        <taxon>Crustacea</taxon>
        <taxon>Multicrustacea</taxon>
        <taxon>Malacostraca</taxon>
        <taxon>Eumalacostraca</taxon>
        <taxon>Eucarida</taxon>
        <taxon>Decapoda</taxon>
        <taxon>Pleocyemata</taxon>
        <taxon>Brachyura</taxon>
        <taxon>Eubrachyura</taxon>
        <taxon>Portunoidea</taxon>
        <taxon>Portunidae</taxon>
        <taxon>Portuninae</taxon>
        <taxon>Portunus</taxon>
    </lineage>
</organism>
<dbReference type="GO" id="GO:0071986">
    <property type="term" value="C:Ragulator complex"/>
    <property type="evidence" value="ECO:0007669"/>
    <property type="project" value="InterPro"/>
</dbReference>
<dbReference type="AlphaFoldDB" id="A0A5B7DMB8"/>
<evidence type="ECO:0000313" key="6">
    <source>
        <dbReference type="Proteomes" id="UP000324222"/>
    </source>
</evidence>
<dbReference type="PANTHER" id="PTHR33967:SF1">
    <property type="entry name" value="RAGULATOR COMPLEX PROTEIN LAMTOR4"/>
    <property type="match status" value="1"/>
</dbReference>